<evidence type="ECO:0000313" key="1">
    <source>
        <dbReference type="EMBL" id="SEA94082.1"/>
    </source>
</evidence>
<dbReference type="Proteomes" id="UP000199002">
    <property type="component" value="Unassembled WGS sequence"/>
</dbReference>
<dbReference type="SUPFAM" id="SSF53850">
    <property type="entry name" value="Periplasmic binding protein-like II"/>
    <property type="match status" value="1"/>
</dbReference>
<dbReference type="AlphaFoldDB" id="A0A1H4FC66"/>
<dbReference type="InterPro" id="IPR050682">
    <property type="entry name" value="ModA/WtpA"/>
</dbReference>
<sequence>MTPLICISSMATRQLLATLCTQWAASGGQPVALESVGGVDAARRIDAGDTCDVVVLASDALDKLLVTGRIGTPEAMAQSQVAIAAAPGTNFQIETLAQLCASLANARSIGFSTGPSGKALLEWFERLGILASLRDRLVQAPPGTPVGNLIAQGVVEIGFQQCSELIHCKGIDLLGPLPPGSEITTVFSAAVCRTARETVAAAQFIAFLRSSAAFDAIRQEGMAPAGLL</sequence>
<evidence type="ECO:0000313" key="2">
    <source>
        <dbReference type="Proteomes" id="UP000199002"/>
    </source>
</evidence>
<dbReference type="Pfam" id="PF13531">
    <property type="entry name" value="SBP_bac_11"/>
    <property type="match status" value="1"/>
</dbReference>
<reference evidence="2" key="1">
    <citation type="submission" date="2016-10" db="EMBL/GenBank/DDBJ databases">
        <authorList>
            <person name="Varghese N."/>
            <person name="Submissions S."/>
        </authorList>
    </citation>
    <scope>NUCLEOTIDE SEQUENCE [LARGE SCALE GENOMIC DNA]</scope>
    <source>
        <strain evidence="2">DSM 25157</strain>
    </source>
</reference>
<name>A0A1H4FC66_9BURK</name>
<dbReference type="PANTHER" id="PTHR30632">
    <property type="entry name" value="MOLYBDATE-BINDING PERIPLASMIC PROTEIN"/>
    <property type="match status" value="1"/>
</dbReference>
<keyword evidence="2" id="KW-1185">Reference proteome</keyword>
<dbReference type="GO" id="GO:0030973">
    <property type="term" value="F:molybdate ion binding"/>
    <property type="evidence" value="ECO:0007669"/>
    <property type="project" value="TreeGrafter"/>
</dbReference>
<organism evidence="1 2">
    <name type="scientific">Acidovorax soli</name>
    <dbReference type="NCBI Taxonomy" id="592050"/>
    <lineage>
        <taxon>Bacteria</taxon>
        <taxon>Pseudomonadati</taxon>
        <taxon>Pseudomonadota</taxon>
        <taxon>Betaproteobacteria</taxon>
        <taxon>Burkholderiales</taxon>
        <taxon>Comamonadaceae</taxon>
        <taxon>Acidovorax</taxon>
    </lineage>
</organism>
<accession>A0A1H4FC66</accession>
<gene>
    <name evidence="1" type="ORF">SAMN05421875_1524</name>
</gene>
<dbReference type="EMBL" id="FNQJ01000052">
    <property type="protein sequence ID" value="SEA94082.1"/>
    <property type="molecule type" value="Genomic_DNA"/>
</dbReference>
<protein>
    <submittedName>
        <fullName evidence="1">Molybdate transport system substrate-binding protein</fullName>
    </submittedName>
</protein>
<dbReference type="STRING" id="592050.SAMN05421875_1524"/>
<dbReference type="PANTHER" id="PTHR30632:SF11">
    <property type="entry name" value="BLR4797 PROTEIN"/>
    <property type="match status" value="1"/>
</dbReference>
<dbReference type="GO" id="GO:0015689">
    <property type="term" value="P:molybdate ion transport"/>
    <property type="evidence" value="ECO:0007669"/>
    <property type="project" value="TreeGrafter"/>
</dbReference>
<proteinExistence type="predicted"/>
<dbReference type="Gene3D" id="3.40.190.10">
    <property type="entry name" value="Periplasmic binding protein-like II"/>
    <property type="match status" value="2"/>
</dbReference>